<keyword evidence="1" id="KW-0472">Membrane</keyword>
<evidence type="ECO:0000256" key="1">
    <source>
        <dbReference type="SAM" id="Phobius"/>
    </source>
</evidence>
<dbReference type="RefSeq" id="WP_144847220.1">
    <property type="nucleotide sequence ID" value="NZ_VMRJ01000002.1"/>
</dbReference>
<dbReference type="Proteomes" id="UP000317624">
    <property type="component" value="Unassembled WGS sequence"/>
</dbReference>
<organism evidence="2 3">
    <name type="scientific">Hymenobacter setariae</name>
    <dbReference type="NCBI Taxonomy" id="2594794"/>
    <lineage>
        <taxon>Bacteria</taxon>
        <taxon>Pseudomonadati</taxon>
        <taxon>Bacteroidota</taxon>
        <taxon>Cytophagia</taxon>
        <taxon>Cytophagales</taxon>
        <taxon>Hymenobacteraceae</taxon>
        <taxon>Hymenobacter</taxon>
    </lineage>
</organism>
<proteinExistence type="predicted"/>
<evidence type="ECO:0000313" key="2">
    <source>
        <dbReference type="EMBL" id="TVT41847.1"/>
    </source>
</evidence>
<evidence type="ECO:0000313" key="3">
    <source>
        <dbReference type="Proteomes" id="UP000317624"/>
    </source>
</evidence>
<keyword evidence="1" id="KW-1133">Transmembrane helix</keyword>
<gene>
    <name evidence="2" type="ORF">FNT36_10525</name>
</gene>
<comment type="caution">
    <text evidence="2">The sequence shown here is derived from an EMBL/GenBank/DDBJ whole genome shotgun (WGS) entry which is preliminary data.</text>
</comment>
<dbReference type="EMBL" id="VMRJ01000002">
    <property type="protein sequence ID" value="TVT41847.1"/>
    <property type="molecule type" value="Genomic_DNA"/>
</dbReference>
<dbReference type="OrthoDB" id="772995at2"/>
<accession>A0A558BZB5</accession>
<protein>
    <submittedName>
        <fullName evidence="2">Uncharacterized protein</fullName>
    </submittedName>
</protein>
<reference evidence="2 3" key="1">
    <citation type="submission" date="2019-07" db="EMBL/GenBank/DDBJ databases">
        <title>Hymenobacter sp. straun FUR1 Genome sequencing and assembly.</title>
        <authorList>
            <person name="Chhetri G."/>
        </authorList>
    </citation>
    <scope>NUCLEOTIDE SEQUENCE [LARGE SCALE GENOMIC DNA]</scope>
    <source>
        <strain evidence="2 3">Fur1</strain>
    </source>
</reference>
<sequence length="102" mass="11611">MDEEKLVSTKKCPFCEQWSEWDMQPNDRCSHCGKLLDPQASNRARQEAATAHKNAASRIRLIQIHPDDSAIIRFLKWIVRGGQLLFIALLSFFIWVATIAAG</sequence>
<dbReference type="AlphaFoldDB" id="A0A558BZB5"/>
<name>A0A558BZB5_9BACT</name>
<keyword evidence="1" id="KW-0812">Transmembrane</keyword>
<feature type="transmembrane region" description="Helical" evidence="1">
    <location>
        <begin position="83"/>
        <end position="101"/>
    </location>
</feature>
<keyword evidence="3" id="KW-1185">Reference proteome</keyword>